<comment type="caution">
    <text evidence="1">The sequence shown here is derived from an EMBL/GenBank/DDBJ whole genome shotgun (WGS) entry which is preliminary data.</text>
</comment>
<protein>
    <submittedName>
        <fullName evidence="1">Uncharacterized protein</fullName>
    </submittedName>
</protein>
<proteinExistence type="predicted"/>
<dbReference type="Proteomes" id="UP000299102">
    <property type="component" value="Unassembled WGS sequence"/>
</dbReference>
<dbReference type="OrthoDB" id="7454517at2759"/>
<evidence type="ECO:0000313" key="2">
    <source>
        <dbReference type="Proteomes" id="UP000299102"/>
    </source>
</evidence>
<sequence>MLGRYLILETSGENLKRCLRFPEKYDLYVYESALSINRVPENFNVVDRPWVFGQFVGSVPHASVDLDFDGVCIGIAVRPITSWSVNSVLYKRYTHMIPNKRCEATLIRNLRRYICTGNLQEEEGVKVDEVSTVFALPHLSFPPCLRLFRCSFIDCQETGIRYQLHLLRESADSGGMVSHNVANLAIEKKNGLVRLVKKHIFTKYGRKVAASAVSFRPAVRGGGLICHETGDPVEDRDSGVLVGVHSL</sequence>
<reference evidence="1 2" key="1">
    <citation type="journal article" date="2019" name="Commun. Biol.">
        <title>The bagworm genome reveals a unique fibroin gene that provides high tensile strength.</title>
        <authorList>
            <person name="Kono N."/>
            <person name="Nakamura H."/>
            <person name="Ohtoshi R."/>
            <person name="Tomita M."/>
            <person name="Numata K."/>
            <person name="Arakawa K."/>
        </authorList>
    </citation>
    <scope>NUCLEOTIDE SEQUENCE [LARGE SCALE GENOMIC DNA]</scope>
</reference>
<dbReference type="EMBL" id="BGZK01000256">
    <property type="protein sequence ID" value="GBP32222.1"/>
    <property type="molecule type" value="Genomic_DNA"/>
</dbReference>
<dbReference type="AlphaFoldDB" id="A0A4C1V1Q9"/>
<evidence type="ECO:0000313" key="1">
    <source>
        <dbReference type="EMBL" id="GBP32222.1"/>
    </source>
</evidence>
<organism evidence="1 2">
    <name type="scientific">Eumeta variegata</name>
    <name type="common">Bagworm moth</name>
    <name type="synonym">Eumeta japonica</name>
    <dbReference type="NCBI Taxonomy" id="151549"/>
    <lineage>
        <taxon>Eukaryota</taxon>
        <taxon>Metazoa</taxon>
        <taxon>Ecdysozoa</taxon>
        <taxon>Arthropoda</taxon>
        <taxon>Hexapoda</taxon>
        <taxon>Insecta</taxon>
        <taxon>Pterygota</taxon>
        <taxon>Neoptera</taxon>
        <taxon>Endopterygota</taxon>
        <taxon>Lepidoptera</taxon>
        <taxon>Glossata</taxon>
        <taxon>Ditrysia</taxon>
        <taxon>Tineoidea</taxon>
        <taxon>Psychidae</taxon>
        <taxon>Oiketicinae</taxon>
        <taxon>Eumeta</taxon>
    </lineage>
</organism>
<gene>
    <name evidence="1" type="ORF">EVAR_27646_1</name>
</gene>
<name>A0A4C1V1Q9_EUMVA</name>
<accession>A0A4C1V1Q9</accession>
<keyword evidence="2" id="KW-1185">Reference proteome</keyword>